<keyword evidence="2" id="KW-1133">Transmembrane helix</keyword>
<feature type="region of interest" description="Disordered" evidence="1">
    <location>
        <begin position="103"/>
        <end position="130"/>
    </location>
</feature>
<sequence length="278" mass="30112">MRRALSVGFAPHAVLLTWLCALLRAHAFSGRGQWVEIVPQTLAGTATSVLVIGAGAAVLGLVLHPFQIRAVRLFEGYWDRWTLTARLADVLIGHQRRRWRAIDARARGTGRRRPRRDSGSPMGDGSARERVRANAEHRLAALPPLDVLLPTALGNALRAGELRAGERYGLATLASWPRIYPQLSRPLASAVGSARDTLDTSVNLSYSFLACALVSAAAVYDEPGMWWLPAASLGAAALSYKGAVTAAQGYAHLMHIVYDLLAGLLAAFGLWRIRHRVS</sequence>
<keyword evidence="4" id="KW-1185">Reference proteome</keyword>
<feature type="transmembrane region" description="Helical" evidence="2">
    <location>
        <begin position="202"/>
        <end position="220"/>
    </location>
</feature>
<name>A0A6I4MMV9_9ACTN</name>
<protein>
    <submittedName>
        <fullName evidence="3">Uncharacterized protein</fullName>
    </submittedName>
</protein>
<proteinExistence type="predicted"/>
<evidence type="ECO:0000256" key="2">
    <source>
        <dbReference type="SAM" id="Phobius"/>
    </source>
</evidence>
<keyword evidence="2" id="KW-0472">Membrane</keyword>
<reference evidence="3" key="1">
    <citation type="submission" date="2019-12" db="EMBL/GenBank/DDBJ databases">
        <title>Actinomadura physcomitrii sp. nov., a novel actinomycete isolated from moss [Physcomitrium sphaericum (Ludw) Fuernr].</title>
        <authorList>
            <person name="Zhuang X."/>
        </authorList>
    </citation>
    <scope>NUCLEOTIDE SEQUENCE [LARGE SCALE GENOMIC DNA]</scope>
    <source>
        <strain evidence="3">LD22</strain>
    </source>
</reference>
<evidence type="ECO:0000313" key="4">
    <source>
        <dbReference type="Proteomes" id="UP000462055"/>
    </source>
</evidence>
<dbReference type="EMBL" id="WBMS02000024">
    <property type="protein sequence ID" value="MWA04089.1"/>
    <property type="molecule type" value="Genomic_DNA"/>
</dbReference>
<keyword evidence="2" id="KW-0812">Transmembrane</keyword>
<dbReference type="AlphaFoldDB" id="A0A6I4MMV9"/>
<organism evidence="3 4">
    <name type="scientific">Actinomadura physcomitrii</name>
    <dbReference type="NCBI Taxonomy" id="2650748"/>
    <lineage>
        <taxon>Bacteria</taxon>
        <taxon>Bacillati</taxon>
        <taxon>Actinomycetota</taxon>
        <taxon>Actinomycetes</taxon>
        <taxon>Streptosporangiales</taxon>
        <taxon>Thermomonosporaceae</taxon>
        <taxon>Actinomadura</taxon>
    </lineage>
</organism>
<gene>
    <name evidence="3" type="ORF">F8568_027645</name>
</gene>
<evidence type="ECO:0000313" key="3">
    <source>
        <dbReference type="EMBL" id="MWA04089.1"/>
    </source>
</evidence>
<accession>A0A6I4MMV9</accession>
<dbReference type="Proteomes" id="UP000462055">
    <property type="component" value="Unassembled WGS sequence"/>
</dbReference>
<feature type="transmembrane region" description="Helical" evidence="2">
    <location>
        <begin position="256"/>
        <end position="273"/>
    </location>
</feature>
<evidence type="ECO:0000256" key="1">
    <source>
        <dbReference type="SAM" id="MobiDB-lite"/>
    </source>
</evidence>
<comment type="caution">
    <text evidence="3">The sequence shown here is derived from an EMBL/GenBank/DDBJ whole genome shotgun (WGS) entry which is preliminary data.</text>
</comment>
<feature type="transmembrane region" description="Helical" evidence="2">
    <location>
        <begin position="43"/>
        <end position="63"/>
    </location>
</feature>